<feature type="domain" description="Transposase IS204/IS1001/IS1096/IS1165 zinc-finger" evidence="3">
    <location>
        <begin position="42"/>
        <end position="88"/>
    </location>
</feature>
<reference evidence="4" key="1">
    <citation type="submission" date="2023-03" db="EMBL/GenBank/DDBJ databases">
        <title>Actinoallomurus iriomotensis NBRC 103684.</title>
        <authorList>
            <person name="Ichikawa N."/>
            <person name="Sato H."/>
            <person name="Tonouchi N."/>
        </authorList>
    </citation>
    <scope>NUCLEOTIDE SEQUENCE</scope>
    <source>
        <strain evidence="4">NBRC 103684</strain>
    </source>
</reference>
<protein>
    <submittedName>
        <fullName evidence="4">Transposase for insertion sequence element IS1557</fullName>
    </submittedName>
</protein>
<dbReference type="Pfam" id="PF13542">
    <property type="entry name" value="HTH_Tnp_ISL3"/>
    <property type="match status" value="1"/>
</dbReference>
<accession>A0A9W6W6R0</accession>
<dbReference type="PANTHER" id="PTHR33498:SF1">
    <property type="entry name" value="TRANSPOSASE FOR INSERTION SEQUENCE ELEMENT IS1557"/>
    <property type="match status" value="1"/>
</dbReference>
<evidence type="ECO:0000259" key="1">
    <source>
        <dbReference type="Pfam" id="PF01610"/>
    </source>
</evidence>
<feature type="domain" description="Transposase IS204/IS1001/IS1096/IS1165 helix-turn-helix" evidence="2">
    <location>
        <begin position="94"/>
        <end position="142"/>
    </location>
</feature>
<dbReference type="AlphaFoldDB" id="A0A9W6W6R0"/>
<evidence type="ECO:0000313" key="5">
    <source>
        <dbReference type="Proteomes" id="UP001165074"/>
    </source>
</evidence>
<dbReference type="Proteomes" id="UP001165074">
    <property type="component" value="Unassembled WGS sequence"/>
</dbReference>
<organism evidence="4 5">
    <name type="scientific">Actinoallomurus iriomotensis</name>
    <dbReference type="NCBI Taxonomy" id="478107"/>
    <lineage>
        <taxon>Bacteria</taxon>
        <taxon>Bacillati</taxon>
        <taxon>Actinomycetota</taxon>
        <taxon>Actinomycetes</taxon>
        <taxon>Streptosporangiales</taxon>
        <taxon>Thermomonosporaceae</taxon>
        <taxon>Actinoallomurus</taxon>
    </lineage>
</organism>
<dbReference type="Pfam" id="PF14690">
    <property type="entry name" value="Zn_ribbon_ISL3"/>
    <property type="match status" value="1"/>
</dbReference>
<keyword evidence="5" id="KW-1185">Reference proteome</keyword>
<name>A0A9W6W6R0_9ACTN</name>
<dbReference type="NCBIfam" id="NF033550">
    <property type="entry name" value="transpos_ISL3"/>
    <property type="match status" value="1"/>
</dbReference>
<dbReference type="InterPro" id="IPR029261">
    <property type="entry name" value="Transposase_Znf"/>
</dbReference>
<feature type="domain" description="Transposase IS204/IS1001/IS1096/IS1165 DDE" evidence="1">
    <location>
        <begin position="159"/>
        <end position="410"/>
    </location>
</feature>
<dbReference type="RefSeq" id="WP_285585174.1">
    <property type="nucleotide sequence ID" value="NZ_BSTK01000045.1"/>
</dbReference>
<dbReference type="Pfam" id="PF01610">
    <property type="entry name" value="DDE_Tnp_ISL3"/>
    <property type="match status" value="1"/>
</dbReference>
<gene>
    <name evidence="4" type="ORF">Airi02_106670</name>
</gene>
<sequence>MRGVSLWRAVLGVGKKTVVERVVEDGAAGVIVVHVRPVKSERGRCGICRCRCPGYDGGSGRRRWRGLDAGAVRVFCEAEAPRVRCAEHGVVVAAVPWARHGAGHTRGFDDQVAWLAVVCSKTAVTRLMRIAWRTVGAIVERVCAETDARVDRFAGLRRIGIDEISYRRGYRYLTVVVDHDTGLLVWAADGHNERTLLAFFEVLGAERCQKITHVSADGAGYIAKAVAACCPRAVRCIDPFHVISWATDALDEVRRQAWRQASRELGRRRNGAIRLPRGHSDAHRRIKRSRWALWKNPENLTEPQADKLAWIAKTHPRLHRAYLLKEGLRHVFKTAADPAQALDCWLAWAQRCRIEVFIELGRKIKRHRSEIEATVTHRLSNALVESVNTKIRLITRMAFGFHSPDALIAMAMLALGGYRPTLPGR</sequence>
<evidence type="ECO:0000313" key="4">
    <source>
        <dbReference type="EMBL" id="GLY92739.1"/>
    </source>
</evidence>
<dbReference type="EMBL" id="BSTK01000045">
    <property type="protein sequence ID" value="GLY92739.1"/>
    <property type="molecule type" value="Genomic_DNA"/>
</dbReference>
<dbReference type="PANTHER" id="PTHR33498">
    <property type="entry name" value="TRANSPOSASE FOR INSERTION SEQUENCE ELEMENT IS1557"/>
    <property type="match status" value="1"/>
</dbReference>
<dbReference type="InterPro" id="IPR047951">
    <property type="entry name" value="Transpos_ISL3"/>
</dbReference>
<evidence type="ECO:0000259" key="3">
    <source>
        <dbReference type="Pfam" id="PF14690"/>
    </source>
</evidence>
<comment type="caution">
    <text evidence="4">The sequence shown here is derived from an EMBL/GenBank/DDBJ whole genome shotgun (WGS) entry which is preliminary data.</text>
</comment>
<evidence type="ECO:0000259" key="2">
    <source>
        <dbReference type="Pfam" id="PF13542"/>
    </source>
</evidence>
<dbReference type="InterPro" id="IPR002560">
    <property type="entry name" value="Transposase_DDE"/>
</dbReference>
<proteinExistence type="predicted"/>
<dbReference type="InterPro" id="IPR032877">
    <property type="entry name" value="Transposase_HTH"/>
</dbReference>